<accession>A0A183STC1</accession>
<name>A0A183STC1_SCHSO</name>
<gene>
    <name evidence="2" type="ORF">SSLN_LOCUS7469</name>
</gene>
<proteinExistence type="predicted"/>
<dbReference type="AlphaFoldDB" id="A0A183STC1"/>
<sequence>MNSERHSRQTKSSSRYLLLHVGQVDNQLSWLISAVGVDKIGSRNTTGTNVVTATTPAGPIRQPYKASLPTKLKSGMCFWPSHPSSAPNPVSQLCRHCPELVKEIIVEEPASSSLGRQLQGSSADPVNEAPLG</sequence>
<reference evidence="4" key="1">
    <citation type="submission" date="2016-06" db="UniProtKB">
        <authorList>
            <consortium name="WormBaseParasite"/>
        </authorList>
    </citation>
    <scope>IDENTIFICATION</scope>
</reference>
<protein>
    <submittedName>
        <fullName evidence="2 4">Uncharacterized protein</fullName>
    </submittedName>
</protein>
<feature type="compositionally biased region" description="Low complexity" evidence="1">
    <location>
        <begin position="44"/>
        <end position="59"/>
    </location>
</feature>
<keyword evidence="3" id="KW-1185">Reference proteome</keyword>
<feature type="region of interest" description="Disordered" evidence="1">
    <location>
        <begin position="111"/>
        <end position="132"/>
    </location>
</feature>
<evidence type="ECO:0000256" key="1">
    <source>
        <dbReference type="SAM" id="MobiDB-lite"/>
    </source>
</evidence>
<feature type="compositionally biased region" description="Low complexity" evidence="1">
    <location>
        <begin position="111"/>
        <end position="123"/>
    </location>
</feature>
<organism evidence="4">
    <name type="scientific">Schistocephalus solidus</name>
    <name type="common">Tapeworm</name>
    <dbReference type="NCBI Taxonomy" id="70667"/>
    <lineage>
        <taxon>Eukaryota</taxon>
        <taxon>Metazoa</taxon>
        <taxon>Spiralia</taxon>
        <taxon>Lophotrochozoa</taxon>
        <taxon>Platyhelminthes</taxon>
        <taxon>Cestoda</taxon>
        <taxon>Eucestoda</taxon>
        <taxon>Diphyllobothriidea</taxon>
        <taxon>Diphyllobothriidae</taxon>
        <taxon>Schistocephalus</taxon>
    </lineage>
</organism>
<dbReference type="WBParaSite" id="SSLN_0000774701-mRNA-1">
    <property type="protein sequence ID" value="SSLN_0000774701-mRNA-1"/>
    <property type="gene ID" value="SSLN_0000774701"/>
</dbReference>
<evidence type="ECO:0000313" key="3">
    <source>
        <dbReference type="Proteomes" id="UP000275846"/>
    </source>
</evidence>
<reference evidence="2 3" key="2">
    <citation type="submission" date="2018-11" db="EMBL/GenBank/DDBJ databases">
        <authorList>
            <consortium name="Pathogen Informatics"/>
        </authorList>
    </citation>
    <scope>NUCLEOTIDE SEQUENCE [LARGE SCALE GENOMIC DNA]</scope>
    <source>
        <strain evidence="2 3">NST_G2</strain>
    </source>
</reference>
<feature type="region of interest" description="Disordered" evidence="1">
    <location>
        <begin position="43"/>
        <end position="65"/>
    </location>
</feature>
<dbReference type="EMBL" id="UYSU01034154">
    <property type="protein sequence ID" value="VDL93854.1"/>
    <property type="molecule type" value="Genomic_DNA"/>
</dbReference>
<dbReference type="Proteomes" id="UP000275846">
    <property type="component" value="Unassembled WGS sequence"/>
</dbReference>
<evidence type="ECO:0000313" key="2">
    <source>
        <dbReference type="EMBL" id="VDL93854.1"/>
    </source>
</evidence>
<evidence type="ECO:0000313" key="4">
    <source>
        <dbReference type="WBParaSite" id="SSLN_0000774701-mRNA-1"/>
    </source>
</evidence>